<organism evidence="1 2">
    <name type="scientific">Streptomyces actuosus</name>
    <dbReference type="NCBI Taxonomy" id="1885"/>
    <lineage>
        <taxon>Bacteria</taxon>
        <taxon>Bacillati</taxon>
        <taxon>Actinomycetota</taxon>
        <taxon>Actinomycetes</taxon>
        <taxon>Kitasatosporales</taxon>
        <taxon>Streptomycetaceae</taxon>
        <taxon>Streptomyces</taxon>
    </lineage>
</organism>
<dbReference type="RefSeq" id="WP_110637326.1">
    <property type="nucleotide sequence ID" value="NZ_CP029788.1"/>
</dbReference>
<accession>A0A2U9PF19</accession>
<dbReference type="EMBL" id="CP029788">
    <property type="protein sequence ID" value="AWT47915.1"/>
    <property type="molecule type" value="Genomic_DNA"/>
</dbReference>
<evidence type="ECO:0000313" key="1">
    <source>
        <dbReference type="EMBL" id="AWT47915.1"/>
    </source>
</evidence>
<protein>
    <submittedName>
        <fullName evidence="1">Uncharacterized protein</fullName>
    </submittedName>
</protein>
<dbReference type="OrthoDB" id="4179566at2"/>
<keyword evidence="2" id="KW-1185">Reference proteome</keyword>
<evidence type="ECO:0000313" key="2">
    <source>
        <dbReference type="Proteomes" id="UP000247634"/>
    </source>
</evidence>
<name>A0A2U9PF19_STRAS</name>
<dbReference type="KEGG" id="sact:DMT42_33410"/>
<dbReference type="AlphaFoldDB" id="A0A2U9PF19"/>
<sequence>MSDLVLVRNDGTHRDKTGTTCSGVISRASAIEWELRLPGRPTLTVHDNHWVNGERDLVLYKPTVVPEMPAALSNLHNRLRSGISGTPKHGELRVMVFPTYVDTHDRPRIKKSLTTADLADEVGLPHLRELTARVGVRLASAFDRPDLPPVDLDDPQNEKSLQHALFFPAADDETPVVAFVCFRVVPVLRHIGWLSPDDG</sequence>
<proteinExistence type="predicted"/>
<reference evidence="1 2" key="1">
    <citation type="submission" date="2018-06" db="EMBL/GenBank/DDBJ databases">
        <title>The complete genome sequence of a nosiheptide producer Streptomyces actuosus ATCC 25421: deducing the ability of producing a new class III lantibiotics.</title>
        <authorList>
            <person name="Liu W."/>
            <person name="Sun F."/>
            <person name="Hu Y."/>
        </authorList>
    </citation>
    <scope>NUCLEOTIDE SEQUENCE [LARGE SCALE GENOMIC DNA]</scope>
    <source>
        <strain evidence="1 2">ATCC 25421</strain>
    </source>
</reference>
<dbReference type="Proteomes" id="UP000247634">
    <property type="component" value="Chromosome"/>
</dbReference>
<gene>
    <name evidence="1" type="ORF">DMT42_33410</name>
</gene>